<dbReference type="InterPro" id="IPR004136">
    <property type="entry name" value="NMO"/>
</dbReference>
<comment type="caution">
    <text evidence="5">The sequence shown here is derived from an EMBL/GenBank/DDBJ whole genome shotgun (WGS) entry which is preliminary data.</text>
</comment>
<evidence type="ECO:0000313" key="5">
    <source>
        <dbReference type="EMBL" id="KJL41768.1"/>
    </source>
</evidence>
<accession>A0A0M2HCD2</accession>
<keyword evidence="2" id="KW-0288">FMN</keyword>
<evidence type="ECO:0000256" key="1">
    <source>
        <dbReference type="ARBA" id="ARBA00022630"/>
    </source>
</evidence>
<dbReference type="InterPro" id="IPR013785">
    <property type="entry name" value="Aldolase_TIM"/>
</dbReference>
<dbReference type="CDD" id="cd04730">
    <property type="entry name" value="NPD_like"/>
    <property type="match status" value="1"/>
</dbReference>
<name>A0A0M2HCD2_MICTR</name>
<evidence type="ECO:0000256" key="2">
    <source>
        <dbReference type="ARBA" id="ARBA00022643"/>
    </source>
</evidence>
<gene>
    <name evidence="5" type="ORF">RS82_02384</name>
</gene>
<dbReference type="SUPFAM" id="SSF51412">
    <property type="entry name" value="Inosine monophosphate dehydrogenase (IMPDH)"/>
    <property type="match status" value="1"/>
</dbReference>
<keyword evidence="1" id="KW-0285">Flavoprotein</keyword>
<feature type="region of interest" description="Disordered" evidence="4">
    <location>
        <begin position="1"/>
        <end position="61"/>
    </location>
</feature>
<dbReference type="Proteomes" id="UP000034098">
    <property type="component" value="Unassembled WGS sequence"/>
</dbReference>
<dbReference type="PATRIC" id="fig|69370.6.peg.2427"/>
<dbReference type="EMBL" id="JYJA01000036">
    <property type="protein sequence ID" value="KJL41768.1"/>
    <property type="molecule type" value="Genomic_DNA"/>
</dbReference>
<dbReference type="AlphaFoldDB" id="A0A0M2HCD2"/>
<dbReference type="EC" id="1.13.12.16" evidence="5"/>
<feature type="compositionally biased region" description="Low complexity" evidence="4">
    <location>
        <begin position="1"/>
        <end position="49"/>
    </location>
</feature>
<evidence type="ECO:0000313" key="6">
    <source>
        <dbReference type="Proteomes" id="UP000034098"/>
    </source>
</evidence>
<dbReference type="RefSeq" id="WP_211255925.1">
    <property type="nucleotide sequence ID" value="NZ_JYJA01000036.1"/>
</dbReference>
<keyword evidence="5" id="KW-0503">Monooxygenase</keyword>
<sequence>MSEDAVVGVSSRVARSATDEPGSSGFAGSPTPGPAASRPAGGATDSSRSLSRERSDDTRRARLRTRFTEALGIEHPVVQGGMMWVGRAELAAAVSEAGGLGMITALTQPTPADLVKEIERARTLTDKPFGVNLTILPSITPPPYDEYRRAIIDAGVTIVETAGANPEPHMDMFREHGVRVIHKCTSVRHALKAEKVGVTAVSIDGFECAGHPGEDDVPGLVLIPAAADALSIPFIASGGFADGRGLAAALVLGADGVNMGSRFMCTEESPVARAVKERIVEASELDTNLIFRSLHNTARVAKNAVSDEVVRILAEGGQFPDVRELVAGARGRKVFENGDLDAGIWTVGQVQGLIHDIPPAGEVVRRTVSQAYEVLSQRLSLFA</sequence>
<reference evidence="5 6" key="1">
    <citation type="submission" date="2015-02" db="EMBL/GenBank/DDBJ databases">
        <title>Draft genome sequences of ten Microbacterium spp. with emphasis on heavy metal contaminated environments.</title>
        <authorList>
            <person name="Corretto E."/>
        </authorList>
    </citation>
    <scope>NUCLEOTIDE SEQUENCE [LARGE SCALE GENOMIC DNA]</scope>
    <source>
        <strain evidence="5 6">DSM 8608</strain>
    </source>
</reference>
<evidence type="ECO:0000256" key="4">
    <source>
        <dbReference type="SAM" id="MobiDB-lite"/>
    </source>
</evidence>
<dbReference type="Pfam" id="PF03060">
    <property type="entry name" value="NMO"/>
    <property type="match status" value="1"/>
</dbReference>
<dbReference type="GO" id="GO:0018580">
    <property type="term" value="F:nitronate monooxygenase activity"/>
    <property type="evidence" value="ECO:0007669"/>
    <property type="project" value="UniProtKB-EC"/>
</dbReference>
<proteinExistence type="predicted"/>
<organism evidence="5 6">
    <name type="scientific">Microbacterium trichothecenolyticum</name>
    <name type="common">Aureobacterium trichothecenolyticum</name>
    <dbReference type="NCBI Taxonomy" id="69370"/>
    <lineage>
        <taxon>Bacteria</taxon>
        <taxon>Bacillati</taxon>
        <taxon>Actinomycetota</taxon>
        <taxon>Actinomycetes</taxon>
        <taxon>Micrococcales</taxon>
        <taxon>Microbacteriaceae</taxon>
        <taxon>Microbacterium</taxon>
    </lineage>
</organism>
<feature type="compositionally biased region" description="Basic and acidic residues" evidence="4">
    <location>
        <begin position="50"/>
        <end position="60"/>
    </location>
</feature>
<dbReference type="Gene3D" id="3.20.20.70">
    <property type="entry name" value="Aldolase class I"/>
    <property type="match status" value="1"/>
</dbReference>
<keyword evidence="6" id="KW-1185">Reference proteome</keyword>
<evidence type="ECO:0000256" key="3">
    <source>
        <dbReference type="ARBA" id="ARBA00023002"/>
    </source>
</evidence>
<dbReference type="PANTHER" id="PTHR32332">
    <property type="entry name" value="2-NITROPROPANE DIOXYGENASE"/>
    <property type="match status" value="1"/>
</dbReference>
<dbReference type="PANTHER" id="PTHR32332:SF20">
    <property type="entry name" value="2-NITROPROPANE DIOXYGENASE-LIKE PROTEIN"/>
    <property type="match status" value="1"/>
</dbReference>
<keyword evidence="3 5" id="KW-0560">Oxidoreductase</keyword>
<protein>
    <submittedName>
        <fullName evidence="5">Nitronate monooxygenase</fullName>
        <ecNumber evidence="5">1.13.12.16</ecNumber>
    </submittedName>
</protein>